<evidence type="ECO:0000313" key="3">
    <source>
        <dbReference type="EMBL" id="KGM96568.1"/>
    </source>
</evidence>
<accession>A0A0A0I7K5</accession>
<sequence length="190" mass="21834">MVNNNKDMRRRKHEIEKEDQLQQQMKQRLENLPRFGYKTVRYFRDKATMQKAIDDLMNNNIMNLNSKTLTEDYIQEVYDMHVFTFKEGMYTLVATIVGGVVGMLISIFHSRNKISLPIFNSASAGGTGVNIILGFGVGAVLFAAFVGILMLYRPIKTVKPGYCMLTIYGSIEDKQNIENYLKKYDPIELQ</sequence>
<reference evidence="3 4" key="1">
    <citation type="submission" date="2014-01" db="EMBL/GenBank/DDBJ databases">
        <title>Plasmidome dynamics in the species complex Clostridium novyi sensu lato converts strains of independent lineages into distinctly different pathogens.</title>
        <authorList>
            <person name="Skarin H."/>
            <person name="Segerman B."/>
        </authorList>
    </citation>
    <scope>NUCLEOTIDE SEQUENCE [LARGE SCALE GENOMIC DNA]</scope>
    <source>
        <strain evidence="3 4">4552</strain>
    </source>
</reference>
<keyword evidence="2" id="KW-1133">Transmembrane helix</keyword>
<protein>
    <submittedName>
        <fullName evidence="3">Uncharacterized protein</fullName>
    </submittedName>
</protein>
<dbReference type="Proteomes" id="UP000030012">
    <property type="component" value="Unassembled WGS sequence"/>
</dbReference>
<dbReference type="EMBL" id="JENJ01000020">
    <property type="protein sequence ID" value="KGM96568.1"/>
    <property type="molecule type" value="Genomic_DNA"/>
</dbReference>
<evidence type="ECO:0000256" key="2">
    <source>
        <dbReference type="SAM" id="Phobius"/>
    </source>
</evidence>
<proteinExistence type="predicted"/>
<feature type="transmembrane region" description="Helical" evidence="2">
    <location>
        <begin position="129"/>
        <end position="152"/>
    </location>
</feature>
<evidence type="ECO:0000256" key="1">
    <source>
        <dbReference type="SAM" id="MobiDB-lite"/>
    </source>
</evidence>
<gene>
    <name evidence="3" type="ORF">Z968_05885</name>
</gene>
<dbReference type="OrthoDB" id="1924258at2"/>
<keyword evidence="2" id="KW-0812">Transmembrane</keyword>
<dbReference type="AlphaFoldDB" id="A0A0A0I7K5"/>
<evidence type="ECO:0000313" key="4">
    <source>
        <dbReference type="Proteomes" id="UP000030012"/>
    </source>
</evidence>
<dbReference type="RefSeq" id="WP_039254551.1">
    <property type="nucleotide sequence ID" value="NZ_JENJ01000020.1"/>
</dbReference>
<name>A0A0A0I7K5_CLONO</name>
<organism evidence="3 4">
    <name type="scientific">Clostridium novyi A str. 4552</name>
    <dbReference type="NCBI Taxonomy" id="1444289"/>
    <lineage>
        <taxon>Bacteria</taxon>
        <taxon>Bacillati</taxon>
        <taxon>Bacillota</taxon>
        <taxon>Clostridia</taxon>
        <taxon>Eubacteriales</taxon>
        <taxon>Clostridiaceae</taxon>
        <taxon>Clostridium</taxon>
    </lineage>
</organism>
<keyword evidence="2" id="KW-0472">Membrane</keyword>
<comment type="caution">
    <text evidence="3">The sequence shown here is derived from an EMBL/GenBank/DDBJ whole genome shotgun (WGS) entry which is preliminary data.</text>
</comment>
<feature type="transmembrane region" description="Helical" evidence="2">
    <location>
        <begin position="89"/>
        <end position="109"/>
    </location>
</feature>
<feature type="region of interest" description="Disordered" evidence="1">
    <location>
        <begin position="1"/>
        <end position="23"/>
    </location>
</feature>